<sequence>MDFFRRIRRSRATLIPSTGHSQDDQLLGIIGGTVGGLVSPREWIHYVYCDSADGAATLEAAAIVDGWEVRRVSQGEGIIATRMDLPVNPITVPEVRKFFMEAASRVKGGEYDGWEAAT</sequence>
<keyword evidence="2" id="KW-1185">Reference proteome</keyword>
<reference evidence="1 2" key="1">
    <citation type="submission" date="2019-03" db="EMBL/GenBank/DDBJ databases">
        <title>Genomics of glacier-inhabiting Cryobacterium strains.</title>
        <authorList>
            <person name="Liu Q."/>
            <person name="Xin Y.-H."/>
        </authorList>
    </citation>
    <scope>NUCLEOTIDE SEQUENCE [LARGE SCALE GENOMIC DNA]</scope>
    <source>
        <strain evidence="1 2">MDB1-5</strain>
    </source>
</reference>
<evidence type="ECO:0000313" key="2">
    <source>
        <dbReference type="Proteomes" id="UP000297604"/>
    </source>
</evidence>
<protein>
    <submittedName>
        <fullName evidence="1">Uncharacterized protein</fullName>
    </submittedName>
</protein>
<evidence type="ECO:0000313" key="1">
    <source>
        <dbReference type="EMBL" id="TFC22663.1"/>
    </source>
</evidence>
<comment type="caution">
    <text evidence="1">The sequence shown here is derived from an EMBL/GenBank/DDBJ whole genome shotgun (WGS) entry which is preliminary data.</text>
</comment>
<dbReference type="RefSeq" id="WP_134449436.1">
    <property type="nucleotide sequence ID" value="NZ_SOFS01000012.1"/>
</dbReference>
<accession>A0ABY2IQP8</accession>
<organism evidence="1 2">
    <name type="scientific">Cryobacterium glucosi</name>
    <dbReference type="NCBI Taxonomy" id="1259175"/>
    <lineage>
        <taxon>Bacteria</taxon>
        <taxon>Bacillati</taxon>
        <taxon>Actinomycetota</taxon>
        <taxon>Actinomycetes</taxon>
        <taxon>Micrococcales</taxon>
        <taxon>Microbacteriaceae</taxon>
        <taxon>Cryobacterium</taxon>
    </lineage>
</organism>
<dbReference type="Proteomes" id="UP000297604">
    <property type="component" value="Unassembled WGS sequence"/>
</dbReference>
<name>A0ABY2IQP8_9MICO</name>
<proteinExistence type="predicted"/>
<dbReference type="EMBL" id="SOFS01000012">
    <property type="protein sequence ID" value="TFC22663.1"/>
    <property type="molecule type" value="Genomic_DNA"/>
</dbReference>
<gene>
    <name evidence="1" type="ORF">E3O46_04295</name>
</gene>